<keyword evidence="1" id="KW-0732">Signal</keyword>
<accession>A0A9Q0K3U6</accession>
<feature type="chain" id="PRO_5040211902" evidence="1">
    <location>
        <begin position="23"/>
        <end position="108"/>
    </location>
</feature>
<reference evidence="2" key="1">
    <citation type="journal article" date="2023" name="Plant J.">
        <title>The genome of the king protea, Protea cynaroides.</title>
        <authorList>
            <person name="Chang J."/>
            <person name="Duong T.A."/>
            <person name="Schoeman C."/>
            <person name="Ma X."/>
            <person name="Roodt D."/>
            <person name="Barker N."/>
            <person name="Li Z."/>
            <person name="Van de Peer Y."/>
            <person name="Mizrachi E."/>
        </authorList>
    </citation>
    <scope>NUCLEOTIDE SEQUENCE</scope>
    <source>
        <tissue evidence="2">Young leaves</tissue>
    </source>
</reference>
<evidence type="ECO:0000313" key="3">
    <source>
        <dbReference type="Proteomes" id="UP001141806"/>
    </source>
</evidence>
<evidence type="ECO:0000313" key="2">
    <source>
        <dbReference type="EMBL" id="KAJ4962824.1"/>
    </source>
</evidence>
<feature type="signal peptide" evidence="1">
    <location>
        <begin position="1"/>
        <end position="22"/>
    </location>
</feature>
<dbReference type="EMBL" id="JAMYWD010000008">
    <property type="protein sequence ID" value="KAJ4962824.1"/>
    <property type="molecule type" value="Genomic_DNA"/>
</dbReference>
<dbReference type="Proteomes" id="UP001141806">
    <property type="component" value="Unassembled WGS sequence"/>
</dbReference>
<keyword evidence="3" id="KW-1185">Reference proteome</keyword>
<protein>
    <submittedName>
        <fullName evidence="2">Uncharacterized protein</fullName>
    </submittedName>
</protein>
<proteinExistence type="predicted"/>
<sequence length="108" mass="11777">MNKSMALVICFTVLLGLFYSLGESCELHEDDFAMEEACTTVACKDLCVKKFQLRTIRAGCTCLATEPHSTCRCVSSCPSDTEAERGKAHICPCPLLSTFVAVILTSLF</sequence>
<comment type="caution">
    <text evidence="2">The sequence shown here is derived from an EMBL/GenBank/DDBJ whole genome shotgun (WGS) entry which is preliminary data.</text>
</comment>
<gene>
    <name evidence="2" type="ORF">NE237_022763</name>
</gene>
<dbReference type="AlphaFoldDB" id="A0A9Q0K3U6"/>
<evidence type="ECO:0000256" key="1">
    <source>
        <dbReference type="SAM" id="SignalP"/>
    </source>
</evidence>
<organism evidence="2 3">
    <name type="scientific">Protea cynaroides</name>
    <dbReference type="NCBI Taxonomy" id="273540"/>
    <lineage>
        <taxon>Eukaryota</taxon>
        <taxon>Viridiplantae</taxon>
        <taxon>Streptophyta</taxon>
        <taxon>Embryophyta</taxon>
        <taxon>Tracheophyta</taxon>
        <taxon>Spermatophyta</taxon>
        <taxon>Magnoliopsida</taxon>
        <taxon>Proteales</taxon>
        <taxon>Proteaceae</taxon>
        <taxon>Protea</taxon>
    </lineage>
</organism>
<name>A0A9Q0K3U6_9MAGN</name>